<dbReference type="HOGENOM" id="CLU_3046667_0_0_10"/>
<comment type="caution">
    <text evidence="1">The sequence shown here is derived from an EMBL/GenBank/DDBJ whole genome shotgun (WGS) entry which is preliminary data.</text>
</comment>
<dbReference type="AlphaFoldDB" id="G6AVQ2"/>
<dbReference type="EMBL" id="AFZZ01000065">
    <property type="protein sequence ID" value="EHJ41493.1"/>
    <property type="molecule type" value="Genomic_DNA"/>
</dbReference>
<protein>
    <submittedName>
        <fullName evidence="1">Uncharacterized protein</fullName>
    </submittedName>
</protein>
<name>G6AVQ2_9BACT</name>
<dbReference type="Proteomes" id="UP000004407">
    <property type="component" value="Unassembled WGS sequence"/>
</dbReference>
<accession>G6AVQ2</accession>
<sequence>MAFCGSKRCSIQLLSQFTSPIAEAFSTENAINITRQRKNRTKLLAGIRLGHHEE</sequence>
<evidence type="ECO:0000313" key="2">
    <source>
        <dbReference type="Proteomes" id="UP000004407"/>
    </source>
</evidence>
<proteinExistence type="predicted"/>
<evidence type="ECO:0000313" key="1">
    <source>
        <dbReference type="EMBL" id="EHJ41493.1"/>
    </source>
</evidence>
<gene>
    <name evidence="1" type="ORF">HMPREF0673_00689</name>
</gene>
<dbReference type="PATRIC" id="fig|1002367.3.peg.551"/>
<reference evidence="1 2" key="1">
    <citation type="submission" date="2011-08" db="EMBL/GenBank/DDBJ databases">
        <authorList>
            <person name="Weinstock G."/>
            <person name="Sodergren E."/>
            <person name="Clifton S."/>
            <person name="Fulton L."/>
            <person name="Fulton B."/>
            <person name="Courtney L."/>
            <person name="Fronick C."/>
            <person name="Harrison M."/>
            <person name="Strong C."/>
            <person name="Farmer C."/>
            <person name="Delahaunty K."/>
            <person name="Markovic C."/>
            <person name="Hall O."/>
            <person name="Minx P."/>
            <person name="Tomlinson C."/>
            <person name="Mitreva M."/>
            <person name="Hou S."/>
            <person name="Chen J."/>
            <person name="Wollam A."/>
            <person name="Pepin K.H."/>
            <person name="Johnson M."/>
            <person name="Bhonagiri V."/>
            <person name="Zhang X."/>
            <person name="Suruliraj S."/>
            <person name="Warren W."/>
            <person name="Chinwalla A."/>
            <person name="Mardis E.R."/>
            <person name="Wilson R.K."/>
        </authorList>
    </citation>
    <scope>NUCLEOTIDE SEQUENCE [LARGE SCALE GENOMIC DNA]</scope>
    <source>
        <strain evidence="1 2">DSM 18206</strain>
    </source>
</reference>
<organism evidence="1 2">
    <name type="scientific">Leyella stercorea DSM 18206</name>
    <dbReference type="NCBI Taxonomy" id="1002367"/>
    <lineage>
        <taxon>Bacteria</taxon>
        <taxon>Pseudomonadati</taxon>
        <taxon>Bacteroidota</taxon>
        <taxon>Bacteroidia</taxon>
        <taxon>Bacteroidales</taxon>
        <taxon>Prevotellaceae</taxon>
        <taxon>Leyella</taxon>
    </lineage>
</organism>